<name>A0A9Q0L1R7_9MAGN</name>
<gene>
    <name evidence="1" type="ORF">NE237_031614</name>
</gene>
<evidence type="ECO:0000313" key="1">
    <source>
        <dbReference type="EMBL" id="KAJ4980777.1"/>
    </source>
</evidence>
<proteinExistence type="predicted"/>
<dbReference type="Proteomes" id="UP001141806">
    <property type="component" value="Unassembled WGS sequence"/>
</dbReference>
<reference evidence="1" key="1">
    <citation type="journal article" date="2023" name="Plant J.">
        <title>The genome of the king protea, Protea cynaroides.</title>
        <authorList>
            <person name="Chang J."/>
            <person name="Duong T.A."/>
            <person name="Schoeman C."/>
            <person name="Ma X."/>
            <person name="Roodt D."/>
            <person name="Barker N."/>
            <person name="Li Z."/>
            <person name="Van de Peer Y."/>
            <person name="Mizrachi E."/>
        </authorList>
    </citation>
    <scope>NUCLEOTIDE SEQUENCE</scope>
    <source>
        <tissue evidence="1">Young leaves</tissue>
    </source>
</reference>
<dbReference type="AlphaFoldDB" id="A0A9Q0L1R7"/>
<accession>A0A9Q0L1R7</accession>
<evidence type="ECO:0000313" key="2">
    <source>
        <dbReference type="Proteomes" id="UP001141806"/>
    </source>
</evidence>
<sequence length="101" mass="11062">MILSSLLTTSTLKISSLKSELHVKNRGKETVEDGIVSELPLAHSFLLSLSDRDTLFSLPFWTHGTALCSPFGYDSSIDGRNLIFIGNSGEERKIFVGNSSE</sequence>
<dbReference type="EMBL" id="JAMYWD010000001">
    <property type="protein sequence ID" value="KAJ4980777.1"/>
    <property type="molecule type" value="Genomic_DNA"/>
</dbReference>
<comment type="caution">
    <text evidence="1">The sequence shown here is derived from an EMBL/GenBank/DDBJ whole genome shotgun (WGS) entry which is preliminary data.</text>
</comment>
<organism evidence="1 2">
    <name type="scientific">Protea cynaroides</name>
    <dbReference type="NCBI Taxonomy" id="273540"/>
    <lineage>
        <taxon>Eukaryota</taxon>
        <taxon>Viridiplantae</taxon>
        <taxon>Streptophyta</taxon>
        <taxon>Embryophyta</taxon>
        <taxon>Tracheophyta</taxon>
        <taxon>Spermatophyta</taxon>
        <taxon>Magnoliopsida</taxon>
        <taxon>Proteales</taxon>
        <taxon>Proteaceae</taxon>
        <taxon>Protea</taxon>
    </lineage>
</organism>
<protein>
    <submittedName>
        <fullName evidence="1">Uncharacterized protein</fullName>
    </submittedName>
</protein>
<keyword evidence="2" id="KW-1185">Reference proteome</keyword>